<dbReference type="Proteomes" id="UP001417504">
    <property type="component" value="Unassembled WGS sequence"/>
</dbReference>
<dbReference type="PANTHER" id="PTHR47926">
    <property type="entry name" value="PENTATRICOPEPTIDE REPEAT-CONTAINING PROTEIN"/>
    <property type="match status" value="1"/>
</dbReference>
<dbReference type="Pfam" id="PF13812">
    <property type="entry name" value="PPR_3"/>
    <property type="match status" value="1"/>
</dbReference>
<dbReference type="PANTHER" id="PTHR47926:SF412">
    <property type="entry name" value="PENTATRICOPEPTIDE REPEAT-CONTAINING PROTEIN"/>
    <property type="match status" value="1"/>
</dbReference>
<dbReference type="NCBIfam" id="TIGR00756">
    <property type="entry name" value="PPR"/>
    <property type="match status" value="4"/>
</dbReference>
<dbReference type="EMBL" id="JBBNAE010000006">
    <property type="protein sequence ID" value="KAK9116832.1"/>
    <property type="molecule type" value="Genomic_DNA"/>
</dbReference>
<evidence type="ECO:0000313" key="3">
    <source>
        <dbReference type="EMBL" id="KAK9116832.1"/>
    </source>
</evidence>
<feature type="repeat" description="PPR" evidence="2">
    <location>
        <begin position="349"/>
        <end position="383"/>
    </location>
</feature>
<feature type="repeat" description="PPR" evidence="2">
    <location>
        <begin position="215"/>
        <end position="245"/>
    </location>
</feature>
<reference evidence="3 4" key="1">
    <citation type="submission" date="2024-01" db="EMBL/GenBank/DDBJ databases">
        <title>Genome assemblies of Stephania.</title>
        <authorList>
            <person name="Yang L."/>
        </authorList>
    </citation>
    <scope>NUCLEOTIDE SEQUENCE [LARGE SCALE GENOMIC DNA]</scope>
    <source>
        <strain evidence="3">QJT</strain>
        <tissue evidence="3">Leaf</tissue>
    </source>
</reference>
<evidence type="ECO:0000256" key="2">
    <source>
        <dbReference type="PROSITE-ProRule" id="PRU00708"/>
    </source>
</evidence>
<dbReference type="AlphaFoldDB" id="A0AAP0IK23"/>
<dbReference type="GO" id="GO:0003729">
    <property type="term" value="F:mRNA binding"/>
    <property type="evidence" value="ECO:0007669"/>
    <property type="project" value="UniProtKB-ARBA"/>
</dbReference>
<organism evidence="3 4">
    <name type="scientific">Stephania japonica</name>
    <dbReference type="NCBI Taxonomy" id="461633"/>
    <lineage>
        <taxon>Eukaryota</taxon>
        <taxon>Viridiplantae</taxon>
        <taxon>Streptophyta</taxon>
        <taxon>Embryophyta</taxon>
        <taxon>Tracheophyta</taxon>
        <taxon>Spermatophyta</taxon>
        <taxon>Magnoliopsida</taxon>
        <taxon>Ranunculales</taxon>
        <taxon>Menispermaceae</taxon>
        <taxon>Menispermoideae</taxon>
        <taxon>Cissampelideae</taxon>
        <taxon>Stephania</taxon>
    </lineage>
</organism>
<dbReference type="FunFam" id="1.25.40.10:FF:000344">
    <property type="entry name" value="Pentatricopeptide repeat-containing protein"/>
    <property type="match status" value="1"/>
</dbReference>
<dbReference type="Pfam" id="PF01535">
    <property type="entry name" value="PPR"/>
    <property type="match status" value="5"/>
</dbReference>
<dbReference type="GO" id="GO:0009451">
    <property type="term" value="P:RNA modification"/>
    <property type="evidence" value="ECO:0007669"/>
    <property type="project" value="InterPro"/>
</dbReference>
<dbReference type="InterPro" id="IPR011990">
    <property type="entry name" value="TPR-like_helical_dom_sf"/>
</dbReference>
<evidence type="ECO:0000256" key="1">
    <source>
        <dbReference type="ARBA" id="ARBA00022737"/>
    </source>
</evidence>
<protein>
    <recommendedName>
        <fullName evidence="5">Pentatricopeptide repeat-containing protein</fullName>
    </recommendedName>
</protein>
<evidence type="ECO:0008006" key="5">
    <source>
        <dbReference type="Google" id="ProtNLM"/>
    </source>
</evidence>
<sequence length="534" mass="58875">MISTGLIHNPLVCSKLVASLASTPLSGTTCTAHFIANQHSGLDTYTWNTIIRGYWEEHNPKQALHVYAHVVRVGMPPIDSYTLVFAIKACGLLGSVVDGELVHAHVIKLGFAAEAVIATSIVGMYGVFGKLGCARRVFDESPERDLVLWNTLLAVCAQSEVPEVAIAVLRSMIEENVKPNGVTMASVLSACSCSRSLREGKQLHCYAVRNLALLDVVVCNALVDMYSKCGCLISARKVFHGMHKRNVISWTTMINGYSKNNRSNEALMLGKEMESANIRLDEVAILGVISMCSKLGSFEMAEWIDQYVEMNGHRKKKNVHVENALVDMHAKCGNIKKACQIFYEIENKTLVSWSSIIQGLAMHGHGLPALTLFCQMQREGFEPDDILFLSVLSACNHAGLVEEGRKCFQSMEKDYHLRPSMEHYGCVVDLLCRAGLIHEALEVLGNMLMKPDAIIWRTLMKACQNQGNASLARHIMNHLLELEPEYSGNHIIVSNLQAYMGEWRSVEKTRTEMGVQGATKGDPGTSFLATSCTA</sequence>
<dbReference type="FunFam" id="1.25.40.10:FF:000090">
    <property type="entry name" value="Pentatricopeptide repeat-containing protein, chloroplastic"/>
    <property type="match status" value="1"/>
</dbReference>
<dbReference type="PROSITE" id="PS51375">
    <property type="entry name" value="PPR"/>
    <property type="match status" value="5"/>
</dbReference>
<keyword evidence="4" id="KW-1185">Reference proteome</keyword>
<feature type="repeat" description="PPR" evidence="2">
    <location>
        <begin position="246"/>
        <end position="280"/>
    </location>
</feature>
<keyword evidence="1" id="KW-0677">Repeat</keyword>
<dbReference type="InterPro" id="IPR002885">
    <property type="entry name" value="PPR_rpt"/>
</dbReference>
<dbReference type="Gene3D" id="1.25.40.10">
    <property type="entry name" value="Tetratricopeptide repeat domain"/>
    <property type="match status" value="4"/>
</dbReference>
<dbReference type="Pfam" id="PF13041">
    <property type="entry name" value="PPR_2"/>
    <property type="match status" value="1"/>
</dbReference>
<comment type="caution">
    <text evidence="3">The sequence shown here is derived from an EMBL/GenBank/DDBJ whole genome shotgun (WGS) entry which is preliminary data.</text>
</comment>
<dbReference type="Pfam" id="PF20431">
    <property type="entry name" value="E_motif"/>
    <property type="match status" value="1"/>
</dbReference>
<feature type="repeat" description="PPR" evidence="2">
    <location>
        <begin position="43"/>
        <end position="77"/>
    </location>
</feature>
<gene>
    <name evidence="3" type="ORF">Sjap_015779</name>
</gene>
<evidence type="ECO:0000313" key="4">
    <source>
        <dbReference type="Proteomes" id="UP001417504"/>
    </source>
</evidence>
<dbReference type="FunFam" id="1.25.40.10:FF:000073">
    <property type="entry name" value="Pentatricopeptide repeat-containing protein chloroplastic"/>
    <property type="match status" value="1"/>
</dbReference>
<name>A0AAP0IK23_9MAGN</name>
<dbReference type="InterPro" id="IPR046960">
    <property type="entry name" value="PPR_At4g14850-like_plant"/>
</dbReference>
<accession>A0AAP0IK23</accession>
<feature type="repeat" description="PPR" evidence="2">
    <location>
        <begin position="145"/>
        <end position="179"/>
    </location>
</feature>
<dbReference type="InterPro" id="IPR046848">
    <property type="entry name" value="E_motif"/>
</dbReference>
<proteinExistence type="predicted"/>